<dbReference type="EMBL" id="CDMY01000916">
    <property type="protein sequence ID" value="CEM36982.1"/>
    <property type="molecule type" value="Genomic_DNA"/>
</dbReference>
<dbReference type="Proteomes" id="UP000041254">
    <property type="component" value="Unassembled WGS sequence"/>
</dbReference>
<keyword evidence="3" id="KW-1185">Reference proteome</keyword>
<dbReference type="InParanoid" id="A0A0G4H0E2"/>
<accession>A0A0G4H0E2</accession>
<dbReference type="PhylomeDB" id="A0A0G4H0E2"/>
<evidence type="ECO:0000313" key="3">
    <source>
        <dbReference type="Proteomes" id="UP000041254"/>
    </source>
</evidence>
<evidence type="ECO:0000256" key="1">
    <source>
        <dbReference type="SAM" id="MobiDB-lite"/>
    </source>
</evidence>
<feature type="region of interest" description="Disordered" evidence="1">
    <location>
        <begin position="99"/>
        <end position="119"/>
    </location>
</feature>
<sequence>MGWQGQTNDGAFDKVDNTISLLKGLQEHSKNHKYTVVDDEEGKGLRNSGYDVIINFKIRMGDGQRLLFPSGYGLSYKTKQPEKDLPPLDVVERNTCHNPCNDLDGDENWESPDCNLGRS</sequence>
<proteinExistence type="predicted"/>
<gene>
    <name evidence="2" type="ORF">Vbra_6408</name>
</gene>
<protein>
    <submittedName>
        <fullName evidence="2">Uncharacterized protein</fullName>
    </submittedName>
</protein>
<evidence type="ECO:0000313" key="2">
    <source>
        <dbReference type="EMBL" id="CEM36982.1"/>
    </source>
</evidence>
<organism evidence="2 3">
    <name type="scientific">Vitrella brassicaformis (strain CCMP3155)</name>
    <dbReference type="NCBI Taxonomy" id="1169540"/>
    <lineage>
        <taxon>Eukaryota</taxon>
        <taxon>Sar</taxon>
        <taxon>Alveolata</taxon>
        <taxon>Colpodellida</taxon>
        <taxon>Vitrellaceae</taxon>
        <taxon>Vitrella</taxon>
    </lineage>
</organism>
<name>A0A0G4H0E2_VITBC</name>
<dbReference type="VEuPathDB" id="CryptoDB:Vbra_6408"/>
<dbReference type="AlphaFoldDB" id="A0A0G4H0E2"/>
<reference evidence="2 3" key="1">
    <citation type="submission" date="2014-11" db="EMBL/GenBank/DDBJ databases">
        <authorList>
            <person name="Zhu J."/>
            <person name="Qi W."/>
            <person name="Song R."/>
        </authorList>
    </citation>
    <scope>NUCLEOTIDE SEQUENCE [LARGE SCALE GENOMIC DNA]</scope>
</reference>